<reference evidence="2" key="2">
    <citation type="journal article" date="2023" name="Nat. Commun.">
        <title>Cultivation of marine bacteria of the SAR202 clade.</title>
        <authorList>
            <person name="Lim Y."/>
            <person name="Seo J.H."/>
            <person name="Giovannoni S.J."/>
            <person name="Kang I."/>
            <person name="Cho J.C."/>
        </authorList>
    </citation>
    <scope>NUCLEOTIDE SEQUENCE</scope>
    <source>
        <strain evidence="2">JH1073</strain>
    </source>
</reference>
<dbReference type="Proteomes" id="UP001321249">
    <property type="component" value="Unassembled WGS sequence"/>
</dbReference>
<accession>A0AAJ6CW75</accession>
<keyword evidence="3" id="KW-1185">Reference proteome</keyword>
<name>A0AAJ6CW75_9CHLR</name>
<reference evidence="3 4" key="1">
    <citation type="submission" date="2019-11" db="EMBL/GenBank/DDBJ databases">
        <authorList>
            <person name="Cho J.-C."/>
        </authorList>
    </citation>
    <scope>NUCLEOTIDE SEQUENCE [LARGE SCALE GENOMIC DNA]</scope>
    <source>
        <strain evidence="2 3">JH1073</strain>
        <strain evidence="1 4">JH702</strain>
    </source>
</reference>
<dbReference type="Proteomes" id="UP001219901">
    <property type="component" value="Chromosome"/>
</dbReference>
<dbReference type="RefSeq" id="WP_342824122.1">
    <property type="nucleotide sequence ID" value="NZ_CP046146.1"/>
</dbReference>
<evidence type="ECO:0000313" key="1">
    <source>
        <dbReference type="EMBL" id="MDG0866582.1"/>
    </source>
</evidence>
<proteinExistence type="predicted"/>
<organism evidence="2 3">
    <name type="scientific">Candidatus Lucifugimonas marina</name>
    <dbReference type="NCBI Taxonomy" id="3038979"/>
    <lineage>
        <taxon>Bacteria</taxon>
        <taxon>Bacillati</taxon>
        <taxon>Chloroflexota</taxon>
        <taxon>Dehalococcoidia</taxon>
        <taxon>SAR202 cluster</taxon>
        <taxon>Candidatus Lucifugimonadales</taxon>
        <taxon>Candidatus Lucifugimonadaceae</taxon>
        <taxon>Candidatus Lucifugimonas</taxon>
    </lineage>
</organism>
<evidence type="ECO:0000313" key="3">
    <source>
        <dbReference type="Proteomes" id="UP001219901"/>
    </source>
</evidence>
<dbReference type="EMBL" id="CP046147">
    <property type="protein sequence ID" value="WFG40670.1"/>
    <property type="molecule type" value="Genomic_DNA"/>
</dbReference>
<dbReference type="PANTHER" id="PTHR43737">
    <property type="entry name" value="BLL7424 PROTEIN"/>
    <property type="match status" value="1"/>
</dbReference>
<dbReference type="EMBL" id="WMBE01000002">
    <property type="protein sequence ID" value="MDG0866582.1"/>
    <property type="molecule type" value="Genomic_DNA"/>
</dbReference>
<sequence length="382" mass="41735">MTTTDRPNKTREKVLVVIQLSGGNDYLNCIVPYQDGFYKDSRPNIRITDDQVIPLDRGYGLNPGMGPMKTLYDQGKVAIIHGIGYPTPNRSHFRSMDIWHTAEPTTVGSKGWLGQAIKELDPEGSNPVTAVNFGNGLPRALAAPGVPVASVGDLENYGLLTGVAGNDQREQALNAFSRMYTPLLGSDTVMDYLGQTGLDAMRGADILKAAPLNYKSNVEYPDNPFAKSLKGVAQVHFADLGTRVFYTQYGSFDTHTDEVALQSNLWSHVSSSLISFFDDLEEHGLGDEVTVLMFSEFGRRVLDNGTGTDHGSGGVAFVVGNQVEGGHYAEYPSINPADWVQGDLAFNNDFRGLYTDILEDWLEVEAKPIVNGNFEKIKPFAV</sequence>
<dbReference type="Pfam" id="PF07394">
    <property type="entry name" value="DUF1501"/>
    <property type="match status" value="1"/>
</dbReference>
<evidence type="ECO:0000313" key="2">
    <source>
        <dbReference type="EMBL" id="WFG40670.1"/>
    </source>
</evidence>
<gene>
    <name evidence="1" type="ORF">GKO46_05770</name>
    <name evidence="2" type="ORF">GKO48_14015</name>
</gene>
<dbReference type="InterPro" id="IPR010869">
    <property type="entry name" value="DUF1501"/>
</dbReference>
<dbReference type="AlphaFoldDB" id="A0AAJ6CW75"/>
<protein>
    <submittedName>
        <fullName evidence="2">DUF1501 domain-containing protein</fullName>
    </submittedName>
</protein>
<reference evidence="3" key="3">
    <citation type="submission" date="2023-06" db="EMBL/GenBank/DDBJ databases">
        <title>Pangenomics reveal diversification of enzyme families and niche specialization in globally abundant SAR202 bacteria.</title>
        <authorList>
            <person name="Saw J.H.W."/>
        </authorList>
    </citation>
    <scope>NUCLEOTIDE SEQUENCE [LARGE SCALE GENOMIC DNA]</scope>
    <source>
        <strain evidence="3">JH1073</strain>
    </source>
</reference>
<dbReference type="PANTHER" id="PTHR43737:SF1">
    <property type="entry name" value="DUF1501 DOMAIN-CONTAINING PROTEIN"/>
    <property type="match status" value="1"/>
</dbReference>
<evidence type="ECO:0000313" key="4">
    <source>
        <dbReference type="Proteomes" id="UP001321249"/>
    </source>
</evidence>